<feature type="transmembrane region" description="Helical" evidence="6">
    <location>
        <begin position="561"/>
        <end position="582"/>
    </location>
</feature>
<dbReference type="GO" id="GO:0030026">
    <property type="term" value="P:intracellular manganese ion homeostasis"/>
    <property type="evidence" value="ECO:0007669"/>
    <property type="project" value="TreeGrafter"/>
</dbReference>
<feature type="compositionally biased region" description="Basic and acidic residues" evidence="5">
    <location>
        <begin position="121"/>
        <end position="134"/>
    </location>
</feature>
<keyword evidence="8" id="KW-1185">Reference proteome</keyword>
<comment type="subcellular location">
    <subcellularLocation>
        <location evidence="1">Membrane</location>
        <topology evidence="1">Multi-pass membrane protein</topology>
    </subcellularLocation>
</comment>
<evidence type="ECO:0000256" key="6">
    <source>
        <dbReference type="SAM" id="Phobius"/>
    </source>
</evidence>
<evidence type="ECO:0000256" key="5">
    <source>
        <dbReference type="SAM" id="MobiDB-lite"/>
    </source>
</evidence>
<dbReference type="PRINTS" id="PR00447">
    <property type="entry name" value="NATRESASSCMP"/>
</dbReference>
<evidence type="ECO:0000313" key="8">
    <source>
        <dbReference type="Proteomes" id="UP001375240"/>
    </source>
</evidence>
<feature type="compositionally biased region" description="Polar residues" evidence="5">
    <location>
        <begin position="17"/>
        <end position="38"/>
    </location>
</feature>
<feature type="region of interest" description="Disordered" evidence="5">
    <location>
        <begin position="77"/>
        <end position="103"/>
    </location>
</feature>
<feature type="transmembrane region" description="Helical" evidence="6">
    <location>
        <begin position="536"/>
        <end position="555"/>
    </location>
</feature>
<dbReference type="AlphaFoldDB" id="A0AAV9TYZ7"/>
<dbReference type="PANTHER" id="PTHR11706">
    <property type="entry name" value="SOLUTE CARRIER PROTEIN FAMILY 11 MEMBER"/>
    <property type="match status" value="1"/>
</dbReference>
<keyword evidence="3 6" id="KW-1133">Transmembrane helix</keyword>
<dbReference type="GO" id="GO:0005384">
    <property type="term" value="F:manganese ion transmembrane transporter activity"/>
    <property type="evidence" value="ECO:0007669"/>
    <property type="project" value="TreeGrafter"/>
</dbReference>
<keyword evidence="2 6" id="KW-0812">Transmembrane</keyword>
<feature type="transmembrane region" description="Helical" evidence="6">
    <location>
        <begin position="326"/>
        <end position="348"/>
    </location>
</feature>
<dbReference type="NCBIfam" id="NF037982">
    <property type="entry name" value="Nramp_1"/>
    <property type="match status" value="1"/>
</dbReference>
<feature type="transmembrane region" description="Helical" evidence="6">
    <location>
        <begin position="294"/>
        <end position="314"/>
    </location>
</feature>
<feature type="transmembrane region" description="Helical" evidence="6">
    <location>
        <begin position="183"/>
        <end position="201"/>
    </location>
</feature>
<feature type="transmembrane region" description="Helical" evidence="6">
    <location>
        <begin position="221"/>
        <end position="239"/>
    </location>
</feature>
<dbReference type="GO" id="GO:0005886">
    <property type="term" value="C:plasma membrane"/>
    <property type="evidence" value="ECO:0007669"/>
    <property type="project" value="TreeGrafter"/>
</dbReference>
<keyword evidence="4 6" id="KW-0472">Membrane</keyword>
<feature type="compositionally biased region" description="Basic and acidic residues" evidence="5">
    <location>
        <begin position="1"/>
        <end position="16"/>
    </location>
</feature>
<protein>
    <recommendedName>
        <fullName evidence="9">Natural resistance-associated macrophage protein</fullName>
    </recommendedName>
</protein>
<dbReference type="GO" id="GO:0015086">
    <property type="term" value="F:cadmium ion transmembrane transporter activity"/>
    <property type="evidence" value="ECO:0007669"/>
    <property type="project" value="TreeGrafter"/>
</dbReference>
<proteinExistence type="inferred from homology"/>
<organism evidence="7 8">
    <name type="scientific">Orbilia brochopaga</name>
    <dbReference type="NCBI Taxonomy" id="3140254"/>
    <lineage>
        <taxon>Eukaryota</taxon>
        <taxon>Fungi</taxon>
        <taxon>Dikarya</taxon>
        <taxon>Ascomycota</taxon>
        <taxon>Pezizomycotina</taxon>
        <taxon>Orbiliomycetes</taxon>
        <taxon>Orbiliales</taxon>
        <taxon>Orbiliaceae</taxon>
        <taxon>Orbilia</taxon>
    </lineage>
</organism>
<evidence type="ECO:0000256" key="2">
    <source>
        <dbReference type="ARBA" id="ARBA00022692"/>
    </source>
</evidence>
<feature type="transmembrane region" description="Helical" evidence="6">
    <location>
        <begin position="372"/>
        <end position="395"/>
    </location>
</feature>
<sequence>MNCPSRVDDTTGHDEYNQQPNHLPGDLTTNSDLNNLSDMNRRHDASRGGINNFETGVGGDGVTESVDGTAAAITAVGDGGRGHVSGSPSQGAGDVHVDGKARSPDVVEKMEEAGDIKKETGGYEVHTRSVEKKSGGGGGNGARGYERAKRVLFFAANAGRREPPRDGGSGVDDTFWKKFLRMAVKYIKFMGPGFMISVSYMDPGNYATDVAAGAAFRFSHLFVILLANVLAIFLQSLCVKLGSVTGIDLAENCKRNFPKWLCWSLYFFAEAAIIATDMAEVIGSAIALNILLKVPLVAGCAITILDTFIVLFFYNADGPVKRIRFFEGFVALLVFGVIICFAIELAHIEDTPVGEVFKGYLPSKTVASGRGLYLSCGILGATVMPHSLFLGSGIVQARMKEYDKWHANESTATVATEDSAVTVERRYTPTLEAINYTMPFCIADMAISLFTCALFANSAILIVSAATLSNTPDAQDADLFSIYDLLVANLGRAAGILFAVALLFSGESAGVVVTLAGQMISEGFLNWRIRPWLRRLITRAIAILPSIVVAGAVGRRGLAEVLNASQVVLSIILPFVTAPLIWMTCRAKYMQVADPNGEVIVGEGEAEGGVVRRRTVDMSNGWFSCAFAVVVWGFLAGLNLYLIVTLAMGTNE</sequence>
<dbReference type="HAMAP" id="MF_00221">
    <property type="entry name" value="NRAMP"/>
    <property type="match status" value="1"/>
</dbReference>
<comment type="caution">
    <text evidence="7">The sequence shown here is derived from an EMBL/GenBank/DDBJ whole genome shotgun (WGS) entry which is preliminary data.</text>
</comment>
<feature type="region of interest" description="Disordered" evidence="5">
    <location>
        <begin position="121"/>
        <end position="141"/>
    </location>
</feature>
<evidence type="ECO:0000256" key="4">
    <source>
        <dbReference type="ARBA" id="ARBA00023136"/>
    </source>
</evidence>
<dbReference type="PANTHER" id="PTHR11706:SF101">
    <property type="entry name" value="MANGANESE TRANSPORTER SMF1"/>
    <property type="match status" value="1"/>
</dbReference>
<dbReference type="GO" id="GO:0034755">
    <property type="term" value="P:iron ion transmembrane transport"/>
    <property type="evidence" value="ECO:0007669"/>
    <property type="project" value="TreeGrafter"/>
</dbReference>
<evidence type="ECO:0000256" key="1">
    <source>
        <dbReference type="ARBA" id="ARBA00004141"/>
    </source>
</evidence>
<feature type="transmembrane region" description="Helical" evidence="6">
    <location>
        <begin position="446"/>
        <end position="468"/>
    </location>
</feature>
<evidence type="ECO:0008006" key="9">
    <source>
        <dbReference type="Google" id="ProtNLM"/>
    </source>
</evidence>
<feature type="region of interest" description="Disordered" evidence="5">
    <location>
        <begin position="1"/>
        <end position="58"/>
    </location>
</feature>
<dbReference type="Pfam" id="PF01566">
    <property type="entry name" value="Nramp"/>
    <property type="match status" value="1"/>
</dbReference>
<evidence type="ECO:0000256" key="3">
    <source>
        <dbReference type="ARBA" id="ARBA00022989"/>
    </source>
</evidence>
<dbReference type="Proteomes" id="UP001375240">
    <property type="component" value="Unassembled WGS sequence"/>
</dbReference>
<dbReference type="NCBIfam" id="TIGR01197">
    <property type="entry name" value="nramp"/>
    <property type="match status" value="1"/>
</dbReference>
<feature type="transmembrane region" description="Helical" evidence="6">
    <location>
        <begin position="493"/>
        <end position="516"/>
    </location>
</feature>
<name>A0AAV9TYZ7_9PEZI</name>
<feature type="transmembrane region" description="Helical" evidence="6">
    <location>
        <begin position="260"/>
        <end position="288"/>
    </location>
</feature>
<dbReference type="EMBL" id="JAVHNQ010000015">
    <property type="protein sequence ID" value="KAK6332355.1"/>
    <property type="molecule type" value="Genomic_DNA"/>
</dbReference>
<evidence type="ECO:0000313" key="7">
    <source>
        <dbReference type="EMBL" id="KAK6332355.1"/>
    </source>
</evidence>
<feature type="transmembrane region" description="Helical" evidence="6">
    <location>
        <begin position="622"/>
        <end position="644"/>
    </location>
</feature>
<reference evidence="7 8" key="1">
    <citation type="submission" date="2019-10" db="EMBL/GenBank/DDBJ databases">
        <authorList>
            <person name="Palmer J.M."/>
        </authorList>
    </citation>
    <scope>NUCLEOTIDE SEQUENCE [LARGE SCALE GENOMIC DNA]</scope>
    <source>
        <strain evidence="7 8">TWF696</strain>
    </source>
</reference>
<gene>
    <name evidence="7" type="ORF">TWF696_003073</name>
</gene>
<dbReference type="InterPro" id="IPR001046">
    <property type="entry name" value="NRAMP_fam"/>
</dbReference>
<accession>A0AAV9TYZ7</accession>